<reference evidence="1" key="1">
    <citation type="journal article" date="2014" name="Int. J. Syst. Evol. Microbiol.">
        <title>Complete genome sequence of Corynebacterium casei LMG S-19264T (=DSM 44701T), isolated from a smear-ripened cheese.</title>
        <authorList>
            <consortium name="US DOE Joint Genome Institute (JGI-PGF)"/>
            <person name="Walter F."/>
            <person name="Albersmeier A."/>
            <person name="Kalinowski J."/>
            <person name="Ruckert C."/>
        </authorList>
    </citation>
    <scope>NUCLEOTIDE SEQUENCE</scope>
    <source>
        <strain evidence="1">JCM 3035</strain>
    </source>
</reference>
<dbReference type="AlphaFoldDB" id="A0A917RP89"/>
<dbReference type="Proteomes" id="UP000637788">
    <property type="component" value="Unassembled WGS sequence"/>
</dbReference>
<keyword evidence="2" id="KW-1185">Reference proteome</keyword>
<name>A0A917RP89_9ACTN</name>
<organism evidence="1 2">
    <name type="scientific">Streptomyces flaveus</name>
    <dbReference type="NCBI Taxonomy" id="66370"/>
    <lineage>
        <taxon>Bacteria</taxon>
        <taxon>Bacillati</taxon>
        <taxon>Actinomycetota</taxon>
        <taxon>Actinomycetes</taxon>
        <taxon>Kitasatosporales</taxon>
        <taxon>Streptomycetaceae</taxon>
        <taxon>Streptomyces</taxon>
        <taxon>Streptomyces aurantiacus group</taxon>
    </lineage>
</organism>
<sequence length="201" mass="21797">MLMGIDYSYEVFVPARNVTRALTELAALAPTTSRRPPVTVTLPGGDEVALPFTSHYESGPVDCSTGGTLDLDTTIMVGVDDDAMREFAKPHDWERAERGRIPVGYVYLTVRCATRWHPGYASLDFTAATTGMSLAFERSASIRAVFTGLTAASGGVCCVLDTEEATRQICWLNGEPTRETVPGPRFADYRALAASWPAQEP</sequence>
<evidence type="ECO:0000313" key="2">
    <source>
        <dbReference type="Proteomes" id="UP000637788"/>
    </source>
</evidence>
<protein>
    <submittedName>
        <fullName evidence="1">Uncharacterized protein</fullName>
    </submittedName>
</protein>
<dbReference type="EMBL" id="BMPQ01000059">
    <property type="protein sequence ID" value="GGL17182.1"/>
    <property type="molecule type" value="Genomic_DNA"/>
</dbReference>
<accession>A0A917RP89</accession>
<reference evidence="1" key="2">
    <citation type="submission" date="2020-09" db="EMBL/GenBank/DDBJ databases">
        <authorList>
            <person name="Sun Q."/>
            <person name="Ohkuma M."/>
        </authorList>
    </citation>
    <scope>NUCLEOTIDE SEQUENCE</scope>
    <source>
        <strain evidence="1">JCM 3035</strain>
    </source>
</reference>
<evidence type="ECO:0000313" key="1">
    <source>
        <dbReference type="EMBL" id="GGL17182.1"/>
    </source>
</evidence>
<gene>
    <name evidence="1" type="ORF">GCM10010094_92590</name>
</gene>
<proteinExistence type="predicted"/>
<comment type="caution">
    <text evidence="1">The sequence shown here is derived from an EMBL/GenBank/DDBJ whole genome shotgun (WGS) entry which is preliminary data.</text>
</comment>